<sequence length="324" mass="35994">MFVKVHKASKTPAANNKGSCNTLAQYLEKENIGKAPSDKVPFFNHQYDSVAKGTAVAAIDNNNRHLTRKDNKFFMISINPTHREMQHLIQRETGLKNVNDFSQLNTAQQGKVFSAMREYTRSVMDIYARNFNRPNVQSGKDLVYFAKVETMRKWKPWEMAVKEGRAKAGQLKDGLNVHVHVVVSRNDKTQTTKLSPESRSRGGKQQLNGKAVEQGFNHEKFKVDCGDKFNSMFKYNSVDKESYRGKQGEMGIGAGVIPDPGSITKKAARAAVNKMLQGSFNTERQVVGNIITAAKILTNPSSAIDVVKQKLLSIIKGASTGAEL</sequence>
<dbReference type="OrthoDB" id="1404627at2"/>
<dbReference type="EMBL" id="VIWO01000018">
    <property type="protein sequence ID" value="TWF31741.1"/>
    <property type="molecule type" value="Genomic_DNA"/>
</dbReference>
<dbReference type="AlphaFoldDB" id="A0A561P0T4"/>
<proteinExistence type="predicted"/>
<evidence type="ECO:0000313" key="3">
    <source>
        <dbReference type="Proteomes" id="UP000320811"/>
    </source>
</evidence>
<gene>
    <name evidence="2" type="ORF">FHW36_11835</name>
</gene>
<protein>
    <submittedName>
        <fullName evidence="2">Uncharacterized protein</fullName>
    </submittedName>
</protein>
<dbReference type="RefSeq" id="WP_145675288.1">
    <property type="nucleotide sequence ID" value="NZ_VIWO01000018.1"/>
</dbReference>
<evidence type="ECO:0000256" key="1">
    <source>
        <dbReference type="SAM" id="MobiDB-lite"/>
    </source>
</evidence>
<dbReference type="Pfam" id="PF18976">
    <property type="entry name" value="DUF5712"/>
    <property type="match status" value="1"/>
</dbReference>
<reference evidence="2 3" key="1">
    <citation type="submission" date="2019-06" db="EMBL/GenBank/DDBJ databases">
        <title>Sorghum-associated microbial communities from plants grown in Nebraska, USA.</title>
        <authorList>
            <person name="Schachtman D."/>
        </authorList>
    </citation>
    <scope>NUCLEOTIDE SEQUENCE [LARGE SCALE GENOMIC DNA]</scope>
    <source>
        <strain evidence="2 3">1209</strain>
    </source>
</reference>
<keyword evidence="3" id="KW-1185">Reference proteome</keyword>
<organism evidence="2 3">
    <name type="scientific">Chitinophaga polysaccharea</name>
    <dbReference type="NCBI Taxonomy" id="1293035"/>
    <lineage>
        <taxon>Bacteria</taxon>
        <taxon>Pseudomonadati</taxon>
        <taxon>Bacteroidota</taxon>
        <taxon>Chitinophagia</taxon>
        <taxon>Chitinophagales</taxon>
        <taxon>Chitinophagaceae</taxon>
        <taxon>Chitinophaga</taxon>
    </lineage>
</organism>
<name>A0A561P0T4_9BACT</name>
<comment type="caution">
    <text evidence="2">The sequence shown here is derived from an EMBL/GenBank/DDBJ whole genome shotgun (WGS) entry which is preliminary data.</text>
</comment>
<evidence type="ECO:0000313" key="2">
    <source>
        <dbReference type="EMBL" id="TWF31741.1"/>
    </source>
</evidence>
<feature type="compositionally biased region" description="Basic and acidic residues" evidence="1">
    <location>
        <begin position="186"/>
        <end position="200"/>
    </location>
</feature>
<accession>A0A561P0T4</accession>
<dbReference type="InterPro" id="IPR043766">
    <property type="entry name" value="BfmA-like"/>
</dbReference>
<feature type="region of interest" description="Disordered" evidence="1">
    <location>
        <begin position="186"/>
        <end position="211"/>
    </location>
</feature>
<dbReference type="Proteomes" id="UP000320811">
    <property type="component" value="Unassembled WGS sequence"/>
</dbReference>